<dbReference type="EC" id="2.3.1.225" evidence="7"/>
<evidence type="ECO:0000256" key="6">
    <source>
        <dbReference type="ARBA" id="ARBA00023315"/>
    </source>
</evidence>
<dbReference type="InterPro" id="IPR001594">
    <property type="entry name" value="Palmitoyltrfase_DHHC"/>
</dbReference>
<feature type="transmembrane region" description="Helical" evidence="7">
    <location>
        <begin position="26"/>
        <end position="48"/>
    </location>
</feature>
<dbReference type="Pfam" id="PF01529">
    <property type="entry name" value="DHHC"/>
    <property type="match status" value="1"/>
</dbReference>
<keyword evidence="6 7" id="KW-0012">Acyltransferase</keyword>
<comment type="similarity">
    <text evidence="7">Belongs to the DHHC palmitoyltransferase family.</text>
</comment>
<dbReference type="PANTHER" id="PTHR12246">
    <property type="entry name" value="PALMITOYLTRANSFERASE ZDHHC16"/>
    <property type="match status" value="1"/>
</dbReference>
<comment type="domain">
    <text evidence="7">The DHHC domain is required for palmitoyltransferase activity.</text>
</comment>
<organism evidence="9">
    <name type="scientific">Drosophila rhopaloa</name>
    <name type="common">Fruit fly</name>
    <dbReference type="NCBI Taxonomy" id="1041015"/>
    <lineage>
        <taxon>Eukaryota</taxon>
        <taxon>Metazoa</taxon>
        <taxon>Ecdysozoa</taxon>
        <taxon>Arthropoda</taxon>
        <taxon>Hexapoda</taxon>
        <taxon>Insecta</taxon>
        <taxon>Pterygota</taxon>
        <taxon>Neoptera</taxon>
        <taxon>Endopterygota</taxon>
        <taxon>Diptera</taxon>
        <taxon>Brachycera</taxon>
        <taxon>Muscomorpha</taxon>
        <taxon>Ephydroidea</taxon>
        <taxon>Drosophilidae</taxon>
        <taxon>Drosophila</taxon>
        <taxon>Sophophora</taxon>
    </lineage>
</organism>
<comment type="catalytic activity">
    <reaction evidence="7">
        <text>L-cysteinyl-[protein] + hexadecanoyl-CoA = S-hexadecanoyl-L-cysteinyl-[protein] + CoA</text>
        <dbReference type="Rhea" id="RHEA:36683"/>
        <dbReference type="Rhea" id="RHEA-COMP:10131"/>
        <dbReference type="Rhea" id="RHEA-COMP:11032"/>
        <dbReference type="ChEBI" id="CHEBI:29950"/>
        <dbReference type="ChEBI" id="CHEBI:57287"/>
        <dbReference type="ChEBI" id="CHEBI:57379"/>
        <dbReference type="ChEBI" id="CHEBI:74151"/>
        <dbReference type="EC" id="2.3.1.225"/>
    </reaction>
</comment>
<dbReference type="GeneID" id="108048814"/>
<evidence type="ECO:0000256" key="2">
    <source>
        <dbReference type="ARBA" id="ARBA00022679"/>
    </source>
</evidence>
<keyword evidence="3 7" id="KW-0812">Transmembrane</keyword>
<dbReference type="RefSeq" id="XP_016985203.2">
    <property type="nucleotide sequence ID" value="XM_017129714.2"/>
</dbReference>
<name>A0A6P4FD38_DRORH</name>
<evidence type="ECO:0000256" key="3">
    <source>
        <dbReference type="ARBA" id="ARBA00022692"/>
    </source>
</evidence>
<keyword evidence="5 7" id="KW-0472">Membrane</keyword>
<comment type="subcellular location">
    <subcellularLocation>
        <location evidence="1">Membrane</location>
        <topology evidence="1">Multi-pass membrane protein</topology>
    </subcellularLocation>
</comment>
<evidence type="ECO:0000259" key="8">
    <source>
        <dbReference type="Pfam" id="PF01529"/>
    </source>
</evidence>
<feature type="transmembrane region" description="Helical" evidence="7">
    <location>
        <begin position="184"/>
        <end position="208"/>
    </location>
</feature>
<evidence type="ECO:0000256" key="1">
    <source>
        <dbReference type="ARBA" id="ARBA00004141"/>
    </source>
</evidence>
<reference evidence="9" key="1">
    <citation type="submission" date="2025-08" db="UniProtKB">
        <authorList>
            <consortium name="RefSeq"/>
        </authorList>
    </citation>
    <scope>IDENTIFICATION</scope>
</reference>
<keyword evidence="2 7" id="KW-0808">Transferase</keyword>
<evidence type="ECO:0000313" key="9">
    <source>
        <dbReference type="RefSeq" id="XP_016985203.1"/>
    </source>
</evidence>
<dbReference type="PROSITE" id="PS50216">
    <property type="entry name" value="DHHC"/>
    <property type="match status" value="1"/>
</dbReference>
<gene>
    <name evidence="9" type="primary">LOC108048814</name>
</gene>
<dbReference type="RefSeq" id="XP_016985203.1">
    <property type="nucleotide sequence ID" value="XM_017129714.1"/>
</dbReference>
<dbReference type="GO" id="GO:0019706">
    <property type="term" value="F:protein-cysteine S-palmitoyltransferase activity"/>
    <property type="evidence" value="ECO:0007669"/>
    <property type="project" value="UniProtKB-EC"/>
</dbReference>
<dbReference type="AlphaFoldDB" id="A0A6P4FD38"/>
<feature type="transmembrane region" description="Helical" evidence="7">
    <location>
        <begin position="149"/>
        <end position="172"/>
    </location>
</feature>
<evidence type="ECO:0000256" key="5">
    <source>
        <dbReference type="ARBA" id="ARBA00023136"/>
    </source>
</evidence>
<dbReference type="GO" id="GO:0016020">
    <property type="term" value="C:membrane"/>
    <property type="evidence" value="ECO:0007669"/>
    <property type="project" value="UniProtKB-SubCell"/>
</dbReference>
<evidence type="ECO:0000256" key="7">
    <source>
        <dbReference type="RuleBase" id="RU079119"/>
    </source>
</evidence>
<dbReference type="InterPro" id="IPR039859">
    <property type="entry name" value="PFA4/ZDH16/20/ERF2-like"/>
</dbReference>
<feature type="transmembrane region" description="Helical" evidence="7">
    <location>
        <begin position="214"/>
        <end position="234"/>
    </location>
</feature>
<accession>A0A6P4FD38</accession>
<keyword evidence="4 7" id="KW-1133">Transmembrane helix</keyword>
<proteinExistence type="inferred from homology"/>
<dbReference type="OrthoDB" id="302728at2759"/>
<evidence type="ECO:0000256" key="4">
    <source>
        <dbReference type="ARBA" id="ARBA00022989"/>
    </source>
</evidence>
<feature type="transmembrane region" description="Helical" evidence="7">
    <location>
        <begin position="60"/>
        <end position="78"/>
    </location>
</feature>
<sequence>MCFVMVGCKYVANAYPRQFIMTAHPAGVGLVLAGTAFFTSVEMFYVVPMIFDPNGLMYKLAWLVAIFIVYNILGNMLACHRTSSSVASLPKDRQIPIPEEKHLWEHCDHCQMLVPPRSWHCNLCRCCILRRDHHCIFTASCIGHNNYRYFFWFTVYMTIGTVLALATYLLLLIINEEIRRKYMLFHFFQLYPSFLTSGIDLLCVLVNVLFVLNVYAFIFPLMMIAFQIPTLYLNTTFYTSKDLRYNLGFRENFKCLMGTRGLWTFLSPAIKSPLLHDGTKWETKQPIVSIC</sequence>
<dbReference type="OMA" id="CKYIANA"/>
<protein>
    <recommendedName>
        <fullName evidence="7">Palmitoyltransferase</fullName>
        <ecNumber evidence="7">2.3.1.225</ecNumber>
    </recommendedName>
</protein>
<feature type="domain" description="Palmitoyltransferase DHHC" evidence="8">
    <location>
        <begin position="104"/>
        <end position="239"/>
    </location>
</feature>